<proteinExistence type="predicted"/>
<accession>A0A1M5MDI3</accession>
<protein>
    <submittedName>
        <fullName evidence="2">Uncharacterized protein</fullName>
    </submittedName>
</protein>
<name>A0A1M5MDI3_9RHOB</name>
<feature type="region of interest" description="Disordered" evidence="1">
    <location>
        <begin position="1"/>
        <end position="20"/>
    </location>
</feature>
<evidence type="ECO:0000256" key="1">
    <source>
        <dbReference type="SAM" id="MobiDB-lite"/>
    </source>
</evidence>
<dbReference type="EMBL" id="FQXB01000001">
    <property type="protein sequence ID" value="SHG75271.1"/>
    <property type="molecule type" value="Genomic_DNA"/>
</dbReference>
<dbReference type="Proteomes" id="UP000184074">
    <property type="component" value="Unassembled WGS sequence"/>
</dbReference>
<feature type="compositionally biased region" description="Polar residues" evidence="1">
    <location>
        <begin position="1"/>
        <end position="17"/>
    </location>
</feature>
<dbReference type="AlphaFoldDB" id="A0A1M5MDI3"/>
<sequence>MNTHYQRPTGSNATSVGDKNRRRWSRCLRSRVFELFKPIDFLNAEGSVVLNAIHKQMADHRRGRWNDRPSWVSTRIRTDQMAIINMLQSRHLNATGKEISKAEVLAALMAAGLETIINHRDFGGDAD</sequence>
<evidence type="ECO:0000313" key="3">
    <source>
        <dbReference type="Proteomes" id="UP000184074"/>
    </source>
</evidence>
<gene>
    <name evidence="2" type="ORF">SAMN05444003_0772</name>
</gene>
<organism evidence="2 3">
    <name type="scientific">Cognatiyoonia sediminum</name>
    <dbReference type="NCBI Taxonomy" id="1508389"/>
    <lineage>
        <taxon>Bacteria</taxon>
        <taxon>Pseudomonadati</taxon>
        <taxon>Pseudomonadota</taxon>
        <taxon>Alphaproteobacteria</taxon>
        <taxon>Rhodobacterales</taxon>
        <taxon>Paracoccaceae</taxon>
        <taxon>Cognatiyoonia</taxon>
    </lineage>
</organism>
<evidence type="ECO:0000313" key="2">
    <source>
        <dbReference type="EMBL" id="SHG75271.1"/>
    </source>
</evidence>
<keyword evidence="3" id="KW-1185">Reference proteome</keyword>
<dbReference type="OrthoDB" id="7861544at2"/>
<dbReference type="RefSeq" id="WP_072899433.1">
    <property type="nucleotide sequence ID" value="NZ_FQXB01000001.1"/>
</dbReference>
<reference evidence="2 3" key="1">
    <citation type="submission" date="2016-11" db="EMBL/GenBank/DDBJ databases">
        <authorList>
            <person name="Jaros S."/>
            <person name="Januszkiewicz K."/>
            <person name="Wedrychowicz H."/>
        </authorList>
    </citation>
    <scope>NUCLEOTIDE SEQUENCE [LARGE SCALE GENOMIC DNA]</scope>
    <source>
        <strain evidence="2 3">DSM 28715</strain>
    </source>
</reference>